<name>A0A412TXU6_9BACT</name>
<dbReference type="Proteomes" id="UP000284243">
    <property type="component" value="Unassembled WGS sequence"/>
</dbReference>
<evidence type="ECO:0000256" key="5">
    <source>
        <dbReference type="ARBA" id="ARBA00022989"/>
    </source>
</evidence>
<accession>A0A412TXU6</accession>
<protein>
    <submittedName>
        <fullName evidence="9">Biopolymer transporter ExbD</fullName>
    </submittedName>
</protein>
<keyword evidence="6" id="KW-0472">Membrane</keyword>
<evidence type="ECO:0000256" key="8">
    <source>
        <dbReference type="SAM" id="Coils"/>
    </source>
</evidence>
<keyword evidence="8" id="KW-0175">Coiled coil</keyword>
<keyword evidence="7" id="KW-0813">Transport</keyword>
<evidence type="ECO:0000256" key="7">
    <source>
        <dbReference type="RuleBase" id="RU003879"/>
    </source>
</evidence>
<evidence type="ECO:0000313" key="10">
    <source>
        <dbReference type="Proteomes" id="UP000284243"/>
    </source>
</evidence>
<proteinExistence type="inferred from homology"/>
<evidence type="ECO:0000256" key="1">
    <source>
        <dbReference type="ARBA" id="ARBA00004162"/>
    </source>
</evidence>
<dbReference type="EMBL" id="QRYC01000002">
    <property type="protein sequence ID" value="RGU58644.1"/>
    <property type="molecule type" value="Genomic_DNA"/>
</dbReference>
<comment type="caution">
    <text evidence="9">The sequence shown here is derived from an EMBL/GenBank/DDBJ whole genome shotgun (WGS) entry which is preliminary data.</text>
</comment>
<reference evidence="9 10" key="1">
    <citation type="submission" date="2018-08" db="EMBL/GenBank/DDBJ databases">
        <title>A genome reference for cultivated species of the human gut microbiota.</title>
        <authorList>
            <person name="Zou Y."/>
            <person name="Xue W."/>
            <person name="Luo G."/>
        </authorList>
    </citation>
    <scope>NUCLEOTIDE SEQUENCE [LARGE SCALE GENOMIC DNA]</scope>
    <source>
        <strain evidence="9 10">AF16-14</strain>
    </source>
</reference>
<dbReference type="GO" id="GO:0005886">
    <property type="term" value="C:plasma membrane"/>
    <property type="evidence" value="ECO:0007669"/>
    <property type="project" value="UniProtKB-SubCell"/>
</dbReference>
<dbReference type="GO" id="GO:0015031">
    <property type="term" value="P:protein transport"/>
    <property type="evidence" value="ECO:0007669"/>
    <property type="project" value="UniProtKB-KW"/>
</dbReference>
<feature type="coiled-coil region" evidence="8">
    <location>
        <begin position="118"/>
        <end position="152"/>
    </location>
</feature>
<keyword evidence="4 7" id="KW-0812">Transmembrane</keyword>
<keyword evidence="3" id="KW-1003">Cell membrane</keyword>
<gene>
    <name evidence="9" type="ORF">DWW57_02735</name>
</gene>
<comment type="similarity">
    <text evidence="2 7">Belongs to the ExbD/TolR family.</text>
</comment>
<evidence type="ECO:0000313" key="9">
    <source>
        <dbReference type="EMBL" id="RGU58644.1"/>
    </source>
</evidence>
<dbReference type="RefSeq" id="WP_022160859.1">
    <property type="nucleotide sequence ID" value="NZ_CABJFF010000005.1"/>
</dbReference>
<comment type="subcellular location">
    <subcellularLocation>
        <location evidence="1">Cell membrane</location>
        <topology evidence="1">Single-pass membrane protein</topology>
    </subcellularLocation>
    <subcellularLocation>
        <location evidence="7">Cell membrane</location>
        <topology evidence="7">Single-pass type II membrane protein</topology>
    </subcellularLocation>
</comment>
<keyword evidence="7" id="KW-0653">Protein transport</keyword>
<dbReference type="PANTHER" id="PTHR30558">
    <property type="entry name" value="EXBD MEMBRANE COMPONENT OF PMF-DRIVEN MACROMOLECULE IMPORT SYSTEM"/>
    <property type="match status" value="1"/>
</dbReference>
<dbReference type="PANTHER" id="PTHR30558:SF3">
    <property type="entry name" value="BIOPOLYMER TRANSPORT PROTEIN EXBD-RELATED"/>
    <property type="match status" value="1"/>
</dbReference>
<dbReference type="AlphaFoldDB" id="A0A412TXU6"/>
<evidence type="ECO:0000256" key="6">
    <source>
        <dbReference type="ARBA" id="ARBA00023136"/>
    </source>
</evidence>
<evidence type="ECO:0000256" key="2">
    <source>
        <dbReference type="ARBA" id="ARBA00005811"/>
    </source>
</evidence>
<sequence>MAEVQVKDDGAKKKGKPKKMEIHIDFTPMVDMNMLLITFFMLCTSLSKPQTMEISMPSKDNIENEETAVQQSRAITLILGKDNKVFYYFGQPDFKDYTSLKETTYQVDGLRAVLLGRNQLVTQKIKELKQKKQDLQISEEEYKRQAAEIKKDKSSPIVMIKATDDANYKNLIDALDEMQICNISKYAIVDLAEADEYLMKNLESAGDYSKKFDVDSKSTTH</sequence>
<dbReference type="Pfam" id="PF02472">
    <property type="entry name" value="ExbD"/>
    <property type="match status" value="1"/>
</dbReference>
<evidence type="ECO:0000256" key="3">
    <source>
        <dbReference type="ARBA" id="ARBA00022475"/>
    </source>
</evidence>
<evidence type="ECO:0000256" key="4">
    <source>
        <dbReference type="ARBA" id="ARBA00022692"/>
    </source>
</evidence>
<dbReference type="GO" id="GO:0022857">
    <property type="term" value="F:transmembrane transporter activity"/>
    <property type="evidence" value="ECO:0007669"/>
    <property type="project" value="InterPro"/>
</dbReference>
<keyword evidence="5" id="KW-1133">Transmembrane helix</keyword>
<dbReference type="InterPro" id="IPR003400">
    <property type="entry name" value="ExbD"/>
</dbReference>
<organism evidence="9 10">
    <name type="scientific">Odoribacter splanchnicus</name>
    <dbReference type="NCBI Taxonomy" id="28118"/>
    <lineage>
        <taxon>Bacteria</taxon>
        <taxon>Pseudomonadati</taxon>
        <taxon>Bacteroidota</taxon>
        <taxon>Bacteroidia</taxon>
        <taxon>Bacteroidales</taxon>
        <taxon>Odoribacteraceae</taxon>
        <taxon>Odoribacter</taxon>
    </lineage>
</organism>